<dbReference type="InterPro" id="IPR019169">
    <property type="entry name" value="Transmembrane_26"/>
</dbReference>
<accession>A0A814AH79</accession>
<feature type="transmembrane region" description="Helical" evidence="1">
    <location>
        <begin position="12"/>
        <end position="30"/>
    </location>
</feature>
<dbReference type="Proteomes" id="UP000663879">
    <property type="component" value="Unassembled WGS sequence"/>
</dbReference>
<feature type="transmembrane region" description="Helical" evidence="1">
    <location>
        <begin position="261"/>
        <end position="281"/>
    </location>
</feature>
<keyword evidence="3" id="KW-1185">Reference proteome</keyword>
<dbReference type="PANTHER" id="PTHR22168:SF7">
    <property type="entry name" value="TRANSMEMBRANE PROTEIN 26-LIKE"/>
    <property type="match status" value="1"/>
</dbReference>
<organism evidence="2 3">
    <name type="scientific">Brachionus calyciflorus</name>
    <dbReference type="NCBI Taxonomy" id="104777"/>
    <lineage>
        <taxon>Eukaryota</taxon>
        <taxon>Metazoa</taxon>
        <taxon>Spiralia</taxon>
        <taxon>Gnathifera</taxon>
        <taxon>Rotifera</taxon>
        <taxon>Eurotatoria</taxon>
        <taxon>Monogononta</taxon>
        <taxon>Pseudotrocha</taxon>
        <taxon>Ploima</taxon>
        <taxon>Brachionidae</taxon>
        <taxon>Brachionus</taxon>
    </lineage>
</organism>
<evidence type="ECO:0000313" key="2">
    <source>
        <dbReference type="EMBL" id="CAF0912561.1"/>
    </source>
</evidence>
<feature type="transmembrane region" description="Helical" evidence="1">
    <location>
        <begin position="36"/>
        <end position="57"/>
    </location>
</feature>
<protein>
    <recommendedName>
        <fullName evidence="4">Transmembrane protein 26</fullName>
    </recommendedName>
</protein>
<dbReference type="OrthoDB" id="10005707at2759"/>
<feature type="transmembrane region" description="Helical" evidence="1">
    <location>
        <begin position="66"/>
        <end position="84"/>
    </location>
</feature>
<evidence type="ECO:0008006" key="4">
    <source>
        <dbReference type="Google" id="ProtNLM"/>
    </source>
</evidence>
<comment type="caution">
    <text evidence="2">The sequence shown here is derived from an EMBL/GenBank/DDBJ whole genome shotgun (WGS) entry which is preliminary data.</text>
</comment>
<proteinExistence type="predicted"/>
<keyword evidence="1" id="KW-0472">Membrane</keyword>
<keyword evidence="1" id="KW-1133">Transmembrane helix</keyword>
<sequence length="644" mass="74417">MRAFMRVVRALFIRLMFIAYMLLCIWRVTFVSDNKYYWLMIISVGFLLIETAILLWLRAGKEFRGILPSVLLFLSCVLPSIWIMCIDEASRKTRFQLLAESQEPDIKNHVLSLDFIKSNQPQNGTSRLGLQSLTKKIFQSTTATPLEIAERKIRSIENYSTMFAALRNVRRQSTTRKPVLPISVDCCDVKISYWFQEDNFQHLFHQGLMLVLVLSRWLITRSDINLNQRALILIISLATAADTLDFFSYLKLELVYKNNYLLFSVLLILTLSLLQFIFLSLEESFNHNSSKIPTLESEEDFLDEKLDDKNQGEKNEKFPFIHKHYEMFLKRIKGDSSLEKNQYGQEKRAPVANNSKLCMIFCCCFQQQDPIFFILLAGLILHDGSYLTFRIFSLSKLGLDTILSQSPFLIFFMTKNILIILTQVYKVFSVASEKKKRKLMENYREYMQHEMNRNPNFIHPTTMGAVGGQLPLVPGYYNQNMYPPNSPYRFVQVYNESQNHNPKEKGLNRSISSLSTGYFVEKNFKNQENENVYGNQQQQQQQQQVNDHGMNQQGYVVKQQQYDSNIMMCQNAAQNQSSLTTPSNPFTSKVGKALYGLPFLSRSKTSISAGQETVTNMSNGAGFVSTFRNNSFNQSNRNLKASKI</sequence>
<dbReference type="PANTHER" id="PTHR22168">
    <property type="entry name" value="TMEM26 PROTEIN"/>
    <property type="match status" value="1"/>
</dbReference>
<evidence type="ECO:0000313" key="3">
    <source>
        <dbReference type="Proteomes" id="UP000663879"/>
    </source>
</evidence>
<feature type="transmembrane region" description="Helical" evidence="1">
    <location>
        <begin position="409"/>
        <end position="428"/>
    </location>
</feature>
<gene>
    <name evidence="2" type="ORF">OXX778_LOCUS11979</name>
</gene>
<evidence type="ECO:0000256" key="1">
    <source>
        <dbReference type="SAM" id="Phobius"/>
    </source>
</evidence>
<reference evidence="2" key="1">
    <citation type="submission" date="2021-02" db="EMBL/GenBank/DDBJ databases">
        <authorList>
            <person name="Nowell W R."/>
        </authorList>
    </citation>
    <scope>NUCLEOTIDE SEQUENCE</scope>
    <source>
        <strain evidence="2">Ploen Becks lab</strain>
    </source>
</reference>
<name>A0A814AH79_9BILA</name>
<keyword evidence="1" id="KW-0812">Transmembrane</keyword>
<dbReference type="EMBL" id="CAJNOC010002102">
    <property type="protein sequence ID" value="CAF0912561.1"/>
    <property type="molecule type" value="Genomic_DNA"/>
</dbReference>
<dbReference type="Pfam" id="PF09772">
    <property type="entry name" value="Tmem26"/>
    <property type="match status" value="1"/>
</dbReference>
<feature type="transmembrane region" description="Helical" evidence="1">
    <location>
        <begin position="231"/>
        <end position="249"/>
    </location>
</feature>
<feature type="transmembrane region" description="Helical" evidence="1">
    <location>
        <begin position="371"/>
        <end position="389"/>
    </location>
</feature>
<feature type="transmembrane region" description="Helical" evidence="1">
    <location>
        <begin position="203"/>
        <end position="219"/>
    </location>
</feature>
<dbReference type="AlphaFoldDB" id="A0A814AH79"/>